<feature type="binding site" evidence="15">
    <location>
        <position position="523"/>
    </location>
    <ligand>
        <name>ATP</name>
        <dbReference type="ChEBI" id="CHEBI:30616"/>
    </ligand>
</feature>
<keyword evidence="3" id="KW-0245">EGF-like domain</keyword>
<dbReference type="GO" id="GO:0004674">
    <property type="term" value="F:protein serine/threonine kinase activity"/>
    <property type="evidence" value="ECO:0007669"/>
    <property type="project" value="UniProtKB-KW"/>
</dbReference>
<dbReference type="InterPro" id="IPR036426">
    <property type="entry name" value="Bulb-type_lectin_dom_sf"/>
</dbReference>
<dbReference type="InterPro" id="IPR000858">
    <property type="entry name" value="S_locus_glycoprot_dom"/>
</dbReference>
<keyword evidence="10 16" id="KW-1133">Transmembrane helix</keyword>
<evidence type="ECO:0000256" key="14">
    <source>
        <dbReference type="PIRNR" id="PIRNR000641"/>
    </source>
</evidence>
<evidence type="ECO:0000256" key="9">
    <source>
        <dbReference type="ARBA" id="ARBA00022840"/>
    </source>
</evidence>
<evidence type="ECO:0000313" key="21">
    <source>
        <dbReference type="EMBL" id="KAJ0966046.1"/>
    </source>
</evidence>
<evidence type="ECO:0000256" key="15">
    <source>
        <dbReference type="PROSITE-ProRule" id="PRU10141"/>
    </source>
</evidence>
<comment type="caution">
    <text evidence="21">The sequence shown here is derived from an EMBL/GenBank/DDBJ whole genome shotgun (WGS) entry which is preliminary data.</text>
</comment>
<dbReference type="EMBL" id="JAGGNH010000008">
    <property type="protein sequence ID" value="KAJ0966046.1"/>
    <property type="molecule type" value="Genomic_DNA"/>
</dbReference>
<protein>
    <recommendedName>
        <fullName evidence="14">Receptor-like serine/threonine-protein kinase</fullName>
        <ecNumber evidence="14">2.7.11.1</ecNumber>
    </recommendedName>
</protein>
<evidence type="ECO:0000256" key="5">
    <source>
        <dbReference type="ARBA" id="ARBA00022692"/>
    </source>
</evidence>
<name>A0A9D5H7D4_9LILI</name>
<dbReference type="GO" id="GO:0016020">
    <property type="term" value="C:membrane"/>
    <property type="evidence" value="ECO:0007669"/>
    <property type="project" value="UniProtKB-SubCell"/>
</dbReference>
<comment type="subcellular location">
    <subcellularLocation>
        <location evidence="1">Membrane</location>
        <topology evidence="1">Single-pass membrane protein</topology>
    </subcellularLocation>
</comment>
<gene>
    <name evidence="21" type="ORF">J5N97_027184</name>
</gene>
<proteinExistence type="inferred from homology"/>
<dbReference type="CDD" id="cd00028">
    <property type="entry name" value="B_lectin"/>
    <property type="match status" value="1"/>
</dbReference>
<evidence type="ECO:0000256" key="17">
    <source>
        <dbReference type="SAM" id="SignalP"/>
    </source>
</evidence>
<dbReference type="PROSITE" id="PS50948">
    <property type="entry name" value="PAN"/>
    <property type="match status" value="1"/>
</dbReference>
<dbReference type="FunFam" id="3.30.200.20:FF:000178">
    <property type="entry name" value="serine/threonine-protein kinase PBS1-like"/>
    <property type="match status" value="1"/>
</dbReference>
<evidence type="ECO:0000256" key="7">
    <source>
        <dbReference type="ARBA" id="ARBA00022741"/>
    </source>
</evidence>
<dbReference type="FunFam" id="1.10.510.10:FF:000227">
    <property type="entry name" value="Serine/threonine-protein kinase"/>
    <property type="match status" value="1"/>
</dbReference>
<evidence type="ECO:0000256" key="3">
    <source>
        <dbReference type="ARBA" id="ARBA00022536"/>
    </source>
</evidence>
<dbReference type="EC" id="2.7.11.1" evidence="14"/>
<dbReference type="Proteomes" id="UP001085076">
    <property type="component" value="Miscellaneous, Linkage group lg08"/>
</dbReference>
<dbReference type="InterPro" id="IPR000719">
    <property type="entry name" value="Prot_kinase_dom"/>
</dbReference>
<dbReference type="PIRSF" id="PIRSF000641">
    <property type="entry name" value="SRK"/>
    <property type="match status" value="1"/>
</dbReference>
<feature type="chain" id="PRO_5039039013" description="Receptor-like serine/threonine-protein kinase" evidence="17">
    <location>
        <begin position="30"/>
        <end position="805"/>
    </location>
</feature>
<sequence>MPCKKASFSFPLSCVYVLFASLSIQHSLGGDTISWGQSLIGDQTLVSKEGHFELGFFSPGDSKRYYIGIWYKKVSPQTVIWVANREVPIYNTSSSELKITENGSLALFSNNRKLVWSSNSVSYRANSTVAVLLDTGNIVLRNHSNSSAIIWQSFDHPTDTWLPGGWLGMNKITGEYQRLTSWKNFEDPSTGNFMDTLDPSGLNQFILLWNGSETYWRSGVWNGHAYSELPGMDTSSAFVNNFTDNNERKQCTLTFNIKDAYTRSVLDSSGQVQQWLWTNRNQEWTLIWSQPADPCDVYSVCGAFGICERNNETLCSCLPGFEPVSIREWNLNDWSSGCKRKTRSQCREDNNSATREKEGFLAMPFKRLPGGSQPLAVHNTEECKLACLSSCSCTAYYYDSGCMVWNGDVRNLQQNSNAGSLYIRLAASDIPSTGNRRKNTRVVTIGICSGLAAVFCITMAVLIWIFLRRRRHLTMMPTEGSIVQFKYTALQHMTRNFSEMLGKGGFGTVFKGALPNSTAIAVKQIRSIMQQEKDFRTEVTTLARIQHVNLIRLLGFCCDGTKRLLVYDYMPNGSLDRHLFNRNSVVLDWKKRYQIIIGIAKGLEYLHEKCRERIIHCDVKPENILLDSEFCPKVSDFGMAKLIHRDFSRALTSMRGTIGYLAPEWILGQPITTKADVYSYGMMLFEMISGRRNNDQSQSTNDKYFPVWAARKLNEGDVLSLLDENLAHEANMEELARVCNVACWCIQENEAHRPSMGLAVLMLEGLVEVNLAPIPSLLLQLTEDQRDLSFTQLELMNQKLHLSRQ</sequence>
<evidence type="ECO:0000313" key="22">
    <source>
        <dbReference type="Proteomes" id="UP001085076"/>
    </source>
</evidence>
<evidence type="ECO:0000256" key="6">
    <source>
        <dbReference type="ARBA" id="ARBA00022729"/>
    </source>
</evidence>
<dbReference type="SUPFAM" id="SSF56112">
    <property type="entry name" value="Protein kinase-like (PK-like)"/>
    <property type="match status" value="1"/>
</dbReference>
<dbReference type="GO" id="GO:0048544">
    <property type="term" value="P:recognition of pollen"/>
    <property type="evidence" value="ECO:0007669"/>
    <property type="project" value="InterPro"/>
</dbReference>
<dbReference type="FunFam" id="2.90.10.10:FF:000002">
    <property type="entry name" value="Serine/threonine-protein kinase"/>
    <property type="match status" value="1"/>
</dbReference>
<dbReference type="InterPro" id="IPR003609">
    <property type="entry name" value="Pan_app"/>
</dbReference>
<evidence type="ECO:0000256" key="12">
    <source>
        <dbReference type="ARBA" id="ARBA00023157"/>
    </source>
</evidence>
<evidence type="ECO:0000256" key="8">
    <source>
        <dbReference type="ARBA" id="ARBA00022777"/>
    </source>
</evidence>
<dbReference type="SUPFAM" id="SSF51110">
    <property type="entry name" value="alpha-D-mannose-specific plant lectins"/>
    <property type="match status" value="1"/>
</dbReference>
<comment type="catalytic activity">
    <reaction evidence="14">
        <text>L-threonyl-[protein] + ATP = O-phospho-L-threonyl-[protein] + ADP + H(+)</text>
        <dbReference type="Rhea" id="RHEA:46608"/>
        <dbReference type="Rhea" id="RHEA-COMP:11060"/>
        <dbReference type="Rhea" id="RHEA-COMP:11605"/>
        <dbReference type="ChEBI" id="CHEBI:15378"/>
        <dbReference type="ChEBI" id="CHEBI:30013"/>
        <dbReference type="ChEBI" id="CHEBI:30616"/>
        <dbReference type="ChEBI" id="CHEBI:61977"/>
        <dbReference type="ChEBI" id="CHEBI:456216"/>
        <dbReference type="EC" id="2.7.11.1"/>
    </reaction>
</comment>
<evidence type="ECO:0000256" key="4">
    <source>
        <dbReference type="ARBA" id="ARBA00022679"/>
    </source>
</evidence>
<dbReference type="PROSITE" id="PS00107">
    <property type="entry name" value="PROTEIN_KINASE_ATP"/>
    <property type="match status" value="1"/>
</dbReference>
<dbReference type="SMART" id="SM00473">
    <property type="entry name" value="PAN_AP"/>
    <property type="match status" value="1"/>
</dbReference>
<feature type="signal peptide" evidence="17">
    <location>
        <begin position="1"/>
        <end position="29"/>
    </location>
</feature>
<dbReference type="Pfam" id="PF00069">
    <property type="entry name" value="Pkinase"/>
    <property type="match status" value="1"/>
</dbReference>
<keyword evidence="6 17" id="KW-0732">Signal</keyword>
<keyword evidence="8 14" id="KW-0418">Kinase</keyword>
<dbReference type="Pfam" id="PF00954">
    <property type="entry name" value="S_locus_glycop"/>
    <property type="match status" value="1"/>
</dbReference>
<keyword evidence="4 14" id="KW-0808">Transferase</keyword>
<dbReference type="PROSITE" id="PS50011">
    <property type="entry name" value="PROTEIN_KINASE_DOM"/>
    <property type="match status" value="1"/>
</dbReference>
<dbReference type="Pfam" id="PF08276">
    <property type="entry name" value="PAN_2"/>
    <property type="match status" value="1"/>
</dbReference>
<dbReference type="PROSITE" id="PS00108">
    <property type="entry name" value="PROTEIN_KINASE_ST"/>
    <property type="match status" value="1"/>
</dbReference>
<organism evidence="21 22">
    <name type="scientific">Dioscorea zingiberensis</name>
    <dbReference type="NCBI Taxonomy" id="325984"/>
    <lineage>
        <taxon>Eukaryota</taxon>
        <taxon>Viridiplantae</taxon>
        <taxon>Streptophyta</taxon>
        <taxon>Embryophyta</taxon>
        <taxon>Tracheophyta</taxon>
        <taxon>Spermatophyta</taxon>
        <taxon>Magnoliopsida</taxon>
        <taxon>Liliopsida</taxon>
        <taxon>Dioscoreales</taxon>
        <taxon>Dioscoreaceae</taxon>
        <taxon>Dioscorea</taxon>
    </lineage>
</organism>
<dbReference type="InterPro" id="IPR017441">
    <property type="entry name" value="Protein_kinase_ATP_BS"/>
</dbReference>
<dbReference type="PROSITE" id="PS50927">
    <property type="entry name" value="BULB_LECTIN"/>
    <property type="match status" value="1"/>
</dbReference>
<evidence type="ECO:0000256" key="13">
    <source>
        <dbReference type="ARBA" id="ARBA00023180"/>
    </source>
</evidence>
<evidence type="ECO:0000256" key="10">
    <source>
        <dbReference type="ARBA" id="ARBA00022989"/>
    </source>
</evidence>
<evidence type="ECO:0000256" key="1">
    <source>
        <dbReference type="ARBA" id="ARBA00004167"/>
    </source>
</evidence>
<dbReference type="SMART" id="SM00220">
    <property type="entry name" value="S_TKc"/>
    <property type="match status" value="1"/>
</dbReference>
<evidence type="ECO:0000259" key="19">
    <source>
        <dbReference type="PROSITE" id="PS50927"/>
    </source>
</evidence>
<dbReference type="Gene3D" id="3.30.200.20">
    <property type="entry name" value="Phosphorylase Kinase, domain 1"/>
    <property type="match status" value="1"/>
</dbReference>
<dbReference type="InterPro" id="IPR008271">
    <property type="entry name" value="Ser/Thr_kinase_AS"/>
</dbReference>
<feature type="domain" description="Apple" evidence="20">
    <location>
        <begin position="346"/>
        <end position="427"/>
    </location>
</feature>
<dbReference type="CDD" id="cd01098">
    <property type="entry name" value="PAN_AP_plant"/>
    <property type="match status" value="1"/>
</dbReference>
<feature type="transmembrane region" description="Helical" evidence="16">
    <location>
        <begin position="442"/>
        <end position="467"/>
    </location>
</feature>
<dbReference type="Gene3D" id="2.90.10.10">
    <property type="entry name" value="Bulb-type lectin domain"/>
    <property type="match status" value="1"/>
</dbReference>
<feature type="domain" description="Bulb-type lectin" evidence="19">
    <location>
        <begin position="30"/>
        <end position="153"/>
    </location>
</feature>
<dbReference type="GO" id="GO:0051707">
    <property type="term" value="P:response to other organism"/>
    <property type="evidence" value="ECO:0007669"/>
    <property type="project" value="UniProtKB-ARBA"/>
</dbReference>
<reference evidence="21" key="2">
    <citation type="journal article" date="2022" name="Hortic Res">
        <title>The genome of Dioscorea zingiberensis sheds light on the biosynthesis, origin and evolution of the medicinally important diosgenin saponins.</title>
        <authorList>
            <person name="Li Y."/>
            <person name="Tan C."/>
            <person name="Li Z."/>
            <person name="Guo J."/>
            <person name="Li S."/>
            <person name="Chen X."/>
            <person name="Wang C."/>
            <person name="Dai X."/>
            <person name="Yang H."/>
            <person name="Song W."/>
            <person name="Hou L."/>
            <person name="Xu J."/>
            <person name="Tong Z."/>
            <person name="Xu A."/>
            <person name="Yuan X."/>
            <person name="Wang W."/>
            <person name="Yang Q."/>
            <person name="Chen L."/>
            <person name="Sun Z."/>
            <person name="Wang K."/>
            <person name="Pan B."/>
            <person name="Chen J."/>
            <person name="Bao Y."/>
            <person name="Liu F."/>
            <person name="Qi X."/>
            <person name="Gang D.R."/>
            <person name="Wen J."/>
            <person name="Li J."/>
        </authorList>
    </citation>
    <scope>NUCLEOTIDE SEQUENCE</scope>
    <source>
        <strain evidence="21">Dzin_1.0</strain>
    </source>
</reference>
<dbReference type="InterPro" id="IPR001480">
    <property type="entry name" value="Bulb-type_lectin_dom"/>
</dbReference>
<dbReference type="InterPro" id="IPR024171">
    <property type="entry name" value="SRK-like_kinase"/>
</dbReference>
<evidence type="ECO:0000259" key="20">
    <source>
        <dbReference type="PROSITE" id="PS50948"/>
    </source>
</evidence>
<keyword evidence="2 14" id="KW-0723">Serine/threonine-protein kinase</keyword>
<accession>A0A9D5H7D4</accession>
<evidence type="ECO:0000259" key="18">
    <source>
        <dbReference type="PROSITE" id="PS50011"/>
    </source>
</evidence>
<comment type="catalytic activity">
    <reaction evidence="14">
        <text>L-seryl-[protein] + ATP = O-phospho-L-seryl-[protein] + ADP + H(+)</text>
        <dbReference type="Rhea" id="RHEA:17989"/>
        <dbReference type="Rhea" id="RHEA-COMP:9863"/>
        <dbReference type="Rhea" id="RHEA-COMP:11604"/>
        <dbReference type="ChEBI" id="CHEBI:15378"/>
        <dbReference type="ChEBI" id="CHEBI:29999"/>
        <dbReference type="ChEBI" id="CHEBI:30616"/>
        <dbReference type="ChEBI" id="CHEBI:83421"/>
        <dbReference type="ChEBI" id="CHEBI:456216"/>
        <dbReference type="EC" id="2.7.11.1"/>
    </reaction>
</comment>
<keyword evidence="11 16" id="KW-0472">Membrane</keyword>
<keyword evidence="5 16" id="KW-0812">Transmembrane</keyword>
<evidence type="ECO:0000256" key="2">
    <source>
        <dbReference type="ARBA" id="ARBA00022527"/>
    </source>
</evidence>
<keyword evidence="13" id="KW-0325">Glycoprotein</keyword>
<dbReference type="SMART" id="SM00108">
    <property type="entry name" value="B_lectin"/>
    <property type="match status" value="1"/>
</dbReference>
<keyword evidence="12" id="KW-1015">Disulfide bond</keyword>
<evidence type="ECO:0000256" key="16">
    <source>
        <dbReference type="SAM" id="Phobius"/>
    </source>
</evidence>
<dbReference type="Gene3D" id="1.10.510.10">
    <property type="entry name" value="Transferase(Phosphotransferase) domain 1"/>
    <property type="match status" value="1"/>
</dbReference>
<dbReference type="PANTHER" id="PTHR47974">
    <property type="entry name" value="OS07G0415500 PROTEIN"/>
    <property type="match status" value="1"/>
</dbReference>
<dbReference type="AlphaFoldDB" id="A0A9D5H7D4"/>
<comment type="similarity">
    <text evidence="14">Belongs to the protein kinase superfamily. Ser/Thr protein kinase family.</text>
</comment>
<dbReference type="CDD" id="cd14066">
    <property type="entry name" value="STKc_IRAK"/>
    <property type="match status" value="1"/>
</dbReference>
<keyword evidence="22" id="KW-1185">Reference proteome</keyword>
<feature type="domain" description="Protein kinase" evidence="18">
    <location>
        <begin position="495"/>
        <end position="767"/>
    </location>
</feature>
<evidence type="ECO:0000256" key="11">
    <source>
        <dbReference type="ARBA" id="ARBA00023136"/>
    </source>
</evidence>
<dbReference type="PANTHER" id="PTHR47974:SF19">
    <property type="entry name" value="RECEPTOR-LIKE SERINE_THREONINE-PROTEIN KINASE"/>
    <property type="match status" value="1"/>
</dbReference>
<keyword evidence="9 14" id="KW-0067">ATP-binding</keyword>
<dbReference type="Pfam" id="PF01453">
    <property type="entry name" value="B_lectin"/>
    <property type="match status" value="1"/>
</dbReference>
<reference evidence="21" key="1">
    <citation type="submission" date="2021-03" db="EMBL/GenBank/DDBJ databases">
        <authorList>
            <person name="Li Z."/>
            <person name="Yang C."/>
        </authorList>
    </citation>
    <scope>NUCLEOTIDE SEQUENCE</scope>
    <source>
        <strain evidence="21">Dzin_1.0</strain>
        <tissue evidence="21">Leaf</tissue>
    </source>
</reference>
<dbReference type="GO" id="GO:0005524">
    <property type="term" value="F:ATP binding"/>
    <property type="evidence" value="ECO:0007669"/>
    <property type="project" value="UniProtKB-UniRule"/>
</dbReference>
<keyword evidence="7 14" id="KW-0547">Nucleotide-binding</keyword>
<dbReference type="InterPro" id="IPR011009">
    <property type="entry name" value="Kinase-like_dom_sf"/>
</dbReference>
<dbReference type="OrthoDB" id="643280at2759"/>